<evidence type="ECO:0000313" key="2">
    <source>
        <dbReference type="Proteomes" id="UP000053573"/>
    </source>
</evidence>
<sequence length="65" mass="7461">MRSLHAENDFTVDVTKLSHLLEVLELGRSEILSYPWKDLCGELNNYLYAQSSANWELGKQLIPNP</sequence>
<keyword evidence="2" id="KW-1185">Reference proteome</keyword>
<gene>
    <name evidence="1" type="ORF">EMPG_11629</name>
</gene>
<name>A0A0H1BPI6_9EURO</name>
<accession>A0A0H1BPI6</accession>
<reference evidence="2" key="1">
    <citation type="journal article" date="2015" name="PLoS Genet.">
        <title>The dynamic genome and transcriptome of the human fungal pathogen Blastomyces and close relative Emmonsia.</title>
        <authorList>
            <person name="Munoz J.F."/>
            <person name="Gauthier G.M."/>
            <person name="Desjardins C.A."/>
            <person name="Gallo J.E."/>
            <person name="Holder J."/>
            <person name="Sullivan T.D."/>
            <person name="Marty A.J."/>
            <person name="Carmen J.C."/>
            <person name="Chen Z."/>
            <person name="Ding L."/>
            <person name="Gujja S."/>
            <person name="Magrini V."/>
            <person name="Misas E."/>
            <person name="Mitreva M."/>
            <person name="Priest M."/>
            <person name="Saif S."/>
            <person name="Whiston E.A."/>
            <person name="Young S."/>
            <person name="Zeng Q."/>
            <person name="Goldman W.E."/>
            <person name="Mardis E.R."/>
            <person name="Taylor J.W."/>
            <person name="McEwen J.G."/>
            <person name="Clay O.K."/>
            <person name="Klein B.S."/>
            <person name="Cuomo C.A."/>
        </authorList>
    </citation>
    <scope>NUCLEOTIDE SEQUENCE [LARGE SCALE GENOMIC DNA]</scope>
    <source>
        <strain evidence="2">UAMH 139</strain>
    </source>
</reference>
<organism evidence="1 2">
    <name type="scientific">Blastomyces silverae</name>
    <dbReference type="NCBI Taxonomy" id="2060906"/>
    <lineage>
        <taxon>Eukaryota</taxon>
        <taxon>Fungi</taxon>
        <taxon>Dikarya</taxon>
        <taxon>Ascomycota</taxon>
        <taxon>Pezizomycotina</taxon>
        <taxon>Eurotiomycetes</taxon>
        <taxon>Eurotiomycetidae</taxon>
        <taxon>Onygenales</taxon>
        <taxon>Ajellomycetaceae</taxon>
        <taxon>Blastomyces</taxon>
    </lineage>
</organism>
<dbReference type="AlphaFoldDB" id="A0A0H1BPI6"/>
<evidence type="ECO:0000313" key="1">
    <source>
        <dbReference type="EMBL" id="KLJ13439.1"/>
    </source>
</evidence>
<comment type="caution">
    <text evidence="1">The sequence shown here is derived from an EMBL/GenBank/DDBJ whole genome shotgun (WGS) entry which is preliminary data.</text>
</comment>
<dbReference type="EMBL" id="LDEV01000349">
    <property type="protein sequence ID" value="KLJ13439.1"/>
    <property type="molecule type" value="Genomic_DNA"/>
</dbReference>
<proteinExistence type="predicted"/>
<protein>
    <submittedName>
        <fullName evidence="1">Uncharacterized protein</fullName>
    </submittedName>
</protein>
<dbReference type="Proteomes" id="UP000053573">
    <property type="component" value="Unassembled WGS sequence"/>
</dbReference>